<evidence type="ECO:0000313" key="7">
    <source>
        <dbReference type="EMBL" id="ABM63056.1"/>
    </source>
</evidence>
<comment type="similarity">
    <text evidence="1">Belongs to the membrane fusion protein (MFP) (TC 8.A.1) family.</text>
</comment>
<dbReference type="NCBIfam" id="TIGR01730">
    <property type="entry name" value="RND_mfp"/>
    <property type="match status" value="1"/>
</dbReference>
<dbReference type="STRING" id="349124.Hhal_2293"/>
<dbReference type="Pfam" id="PF25967">
    <property type="entry name" value="RND-MFP_C"/>
    <property type="match status" value="1"/>
</dbReference>
<organism evidence="7 8">
    <name type="scientific">Halorhodospira halophila (strain DSM 244 / SL1)</name>
    <name type="common">Ectothiorhodospira halophila (strain DSM 244 / SL1)</name>
    <dbReference type="NCBI Taxonomy" id="349124"/>
    <lineage>
        <taxon>Bacteria</taxon>
        <taxon>Pseudomonadati</taxon>
        <taxon>Pseudomonadota</taxon>
        <taxon>Gammaproteobacteria</taxon>
        <taxon>Chromatiales</taxon>
        <taxon>Ectothiorhodospiraceae</taxon>
        <taxon>Halorhodospira</taxon>
    </lineage>
</organism>
<dbReference type="OrthoDB" id="1185083at2"/>
<evidence type="ECO:0000256" key="2">
    <source>
        <dbReference type="SAM" id="Coils"/>
    </source>
</evidence>
<dbReference type="RefSeq" id="WP_011815078.1">
    <property type="nucleotide sequence ID" value="NC_008789.1"/>
</dbReference>
<dbReference type="Gene3D" id="2.40.30.170">
    <property type="match status" value="1"/>
</dbReference>
<evidence type="ECO:0000256" key="3">
    <source>
        <dbReference type="SAM" id="SignalP"/>
    </source>
</evidence>
<dbReference type="AlphaFoldDB" id="A1WZE4"/>
<dbReference type="GO" id="GO:0015562">
    <property type="term" value="F:efflux transmembrane transporter activity"/>
    <property type="evidence" value="ECO:0007669"/>
    <property type="project" value="TreeGrafter"/>
</dbReference>
<reference evidence="8" key="1">
    <citation type="submission" date="2006-12" db="EMBL/GenBank/DDBJ databases">
        <title>Complete sequence of Halorhodospira halophila SL1.</title>
        <authorList>
            <consortium name="US DOE Joint Genome Institute"/>
            <person name="Copeland A."/>
            <person name="Lucas S."/>
            <person name="Lapidus A."/>
            <person name="Barry K."/>
            <person name="Detter J.C."/>
            <person name="Glavina del Rio T."/>
            <person name="Hammon N."/>
            <person name="Israni S."/>
            <person name="Dalin E."/>
            <person name="Tice H."/>
            <person name="Pitluck S."/>
            <person name="Saunders E."/>
            <person name="Brettin T."/>
            <person name="Bruce D."/>
            <person name="Han C."/>
            <person name="Tapia R."/>
            <person name="Schmutz J."/>
            <person name="Larimer F."/>
            <person name="Land M."/>
            <person name="Hauser L."/>
            <person name="Kyrpides N."/>
            <person name="Mikhailova N."/>
            <person name="Hoff W."/>
            <person name="Richardson P."/>
        </authorList>
    </citation>
    <scope>NUCLEOTIDE SEQUENCE [LARGE SCALE GENOMIC DNA]</scope>
    <source>
        <strain evidence="8">DSM 244 / SL1</strain>
    </source>
</reference>
<feature type="domain" description="CzcB-like barrel-sandwich hybrid" evidence="6">
    <location>
        <begin position="71"/>
        <end position="210"/>
    </location>
</feature>
<sequence>MDARLHHGPRPSLRAAVLLVSALALATGCTDHGAEEPPDQRPRPVQTLILEDPDQLAERRFTSRVAAQNRAWVSFRVGGELEGVHAEVGDRVAAGERLAELDDSDHVREVDELEAQLEAARARQAYAATEYLRAAQLVEEEAITQSEYDQAARQRDEAQAEAASLQAGLALARDRLAYTRLRAPFDGAVAERRFDTHEAVPPQEPVYLLEDLSQLEVEVGIPEEFMVYRDHLQQVQVRIPALDAVYPGRIRTVGVDVLPERQTYPVQVALTEPGEQLLPGMTAEVIFHAEMDPSEGFRIPLTALHEHDNEHQVWLRGDDGTVRRQAVELIALDRRSALVADGLETGDEVVTAGVHHLAEGQPTRRMDPEAP</sequence>
<dbReference type="KEGG" id="hha:Hhal_2293"/>
<keyword evidence="3" id="KW-0732">Signal</keyword>
<dbReference type="EMBL" id="CP000544">
    <property type="protein sequence ID" value="ABM63056.1"/>
    <property type="molecule type" value="Genomic_DNA"/>
</dbReference>
<evidence type="ECO:0000259" key="4">
    <source>
        <dbReference type="Pfam" id="PF25954"/>
    </source>
</evidence>
<dbReference type="SUPFAM" id="SSF111369">
    <property type="entry name" value="HlyD-like secretion proteins"/>
    <property type="match status" value="1"/>
</dbReference>
<dbReference type="eggNOG" id="COG0845">
    <property type="taxonomic scope" value="Bacteria"/>
</dbReference>
<feature type="domain" description="CusB-like beta-barrel" evidence="4">
    <location>
        <begin position="217"/>
        <end position="290"/>
    </location>
</feature>
<keyword evidence="8" id="KW-1185">Reference proteome</keyword>
<evidence type="ECO:0000259" key="6">
    <source>
        <dbReference type="Pfam" id="PF25973"/>
    </source>
</evidence>
<dbReference type="GO" id="GO:1990281">
    <property type="term" value="C:efflux pump complex"/>
    <property type="evidence" value="ECO:0007669"/>
    <property type="project" value="TreeGrafter"/>
</dbReference>
<dbReference type="Proteomes" id="UP000000647">
    <property type="component" value="Chromosome"/>
</dbReference>
<feature type="domain" description="Multidrug resistance protein MdtA-like C-terminal permuted SH3" evidence="5">
    <location>
        <begin position="299"/>
        <end position="354"/>
    </location>
</feature>
<reference evidence="7 8" key="2">
    <citation type="journal article" date="2013" name="Stand. Genomic Sci.">
        <title>Complete genome sequence of Halorhodospira halophila SL1.</title>
        <authorList>
            <person name="Challacombe J.F."/>
            <person name="Majid S."/>
            <person name="Deole R."/>
            <person name="Brettin T.S."/>
            <person name="Bruce D."/>
            <person name="Delano S.F."/>
            <person name="Detter J.C."/>
            <person name="Gleasner C.D."/>
            <person name="Han C.S."/>
            <person name="Misra M."/>
            <person name="Reitenga K.G."/>
            <person name="Mikhailova N."/>
            <person name="Woyke T."/>
            <person name="Pitluck S."/>
            <person name="Nolan M."/>
            <person name="Land M.L."/>
            <person name="Saunders E."/>
            <person name="Tapia R."/>
            <person name="Lapidus A."/>
            <person name="Ivanova N."/>
            <person name="Hoff W.D."/>
        </authorList>
    </citation>
    <scope>NUCLEOTIDE SEQUENCE [LARGE SCALE GENOMIC DNA]</scope>
    <source>
        <strain evidence="8">DSM 244 / SL1</strain>
    </source>
</reference>
<evidence type="ECO:0000259" key="5">
    <source>
        <dbReference type="Pfam" id="PF25967"/>
    </source>
</evidence>
<dbReference type="Pfam" id="PF25954">
    <property type="entry name" value="Beta-barrel_RND_2"/>
    <property type="match status" value="1"/>
</dbReference>
<dbReference type="Gene3D" id="1.10.287.470">
    <property type="entry name" value="Helix hairpin bin"/>
    <property type="match status" value="1"/>
</dbReference>
<accession>A1WZE4</accession>
<feature type="signal peptide" evidence="3">
    <location>
        <begin position="1"/>
        <end position="26"/>
    </location>
</feature>
<name>A1WZE4_HALHL</name>
<dbReference type="InterPro" id="IPR058647">
    <property type="entry name" value="BSH_CzcB-like"/>
</dbReference>
<feature type="coiled-coil region" evidence="2">
    <location>
        <begin position="103"/>
        <end position="175"/>
    </location>
</feature>
<dbReference type="InterPro" id="IPR058792">
    <property type="entry name" value="Beta-barrel_RND_2"/>
</dbReference>
<dbReference type="PANTHER" id="PTHR30469">
    <property type="entry name" value="MULTIDRUG RESISTANCE PROTEIN MDTA"/>
    <property type="match status" value="1"/>
</dbReference>
<evidence type="ECO:0000313" key="8">
    <source>
        <dbReference type="Proteomes" id="UP000000647"/>
    </source>
</evidence>
<dbReference type="HOGENOM" id="CLU_018816_1_0_6"/>
<dbReference type="InterPro" id="IPR006143">
    <property type="entry name" value="RND_pump_MFP"/>
</dbReference>
<dbReference type="Gene3D" id="2.40.50.100">
    <property type="match status" value="1"/>
</dbReference>
<evidence type="ECO:0000256" key="1">
    <source>
        <dbReference type="ARBA" id="ARBA00009477"/>
    </source>
</evidence>
<dbReference type="InterPro" id="IPR058627">
    <property type="entry name" value="MdtA-like_C"/>
</dbReference>
<dbReference type="Gene3D" id="2.40.420.20">
    <property type="match status" value="1"/>
</dbReference>
<keyword evidence="2" id="KW-0175">Coiled coil</keyword>
<protein>
    <submittedName>
        <fullName evidence="7">Efflux transporter, RND family, MFP subunit</fullName>
    </submittedName>
</protein>
<feature type="chain" id="PRO_5002640286" evidence="3">
    <location>
        <begin position="27"/>
        <end position="371"/>
    </location>
</feature>
<dbReference type="PROSITE" id="PS51257">
    <property type="entry name" value="PROKAR_LIPOPROTEIN"/>
    <property type="match status" value="1"/>
</dbReference>
<proteinExistence type="inferred from homology"/>
<dbReference type="Pfam" id="PF25973">
    <property type="entry name" value="BSH_CzcB"/>
    <property type="match status" value="1"/>
</dbReference>
<gene>
    <name evidence="7" type="ordered locus">Hhal_2293</name>
</gene>